<dbReference type="SMART" id="SM01209">
    <property type="entry name" value="GARS_A"/>
    <property type="match status" value="1"/>
</dbReference>
<comment type="function">
    <text evidence="14">Cell wall formation.</text>
</comment>
<dbReference type="Gene3D" id="3.30.470.20">
    <property type="entry name" value="ATP-grasp fold, B domain"/>
    <property type="match status" value="1"/>
</dbReference>
<evidence type="ECO:0000256" key="5">
    <source>
        <dbReference type="ARBA" id="ARBA00022598"/>
    </source>
</evidence>
<evidence type="ECO:0000256" key="15">
    <source>
        <dbReference type="PIRSR" id="PIRSR039102-1"/>
    </source>
</evidence>
<dbReference type="InterPro" id="IPR013815">
    <property type="entry name" value="ATP_grasp_subdomain_1"/>
</dbReference>
<gene>
    <name evidence="14 19" type="primary">ddl</name>
    <name evidence="19" type="ORF">C797_16760</name>
</gene>
<keyword evidence="7 17" id="KW-0547">Nucleotide-binding</keyword>
<keyword evidence="6 16" id="KW-0479">Metal-binding</keyword>
<dbReference type="PANTHER" id="PTHR23132:SF23">
    <property type="entry name" value="D-ALANINE--D-ALANINE LIGASE B"/>
    <property type="match status" value="1"/>
</dbReference>
<keyword evidence="4 14" id="KW-0963">Cytoplasm</keyword>
<dbReference type="FunFam" id="3.30.470.20:FF:000074">
    <property type="entry name" value="D-alanine--D-alanine ligase"/>
    <property type="match status" value="1"/>
</dbReference>
<dbReference type="GO" id="GO:0009252">
    <property type="term" value="P:peptidoglycan biosynthetic process"/>
    <property type="evidence" value="ECO:0007669"/>
    <property type="project" value="UniProtKB-UniRule"/>
</dbReference>
<keyword evidence="9 16" id="KW-0460">Magnesium</keyword>
<feature type="active site" evidence="15">
    <location>
        <position position="149"/>
    </location>
</feature>
<dbReference type="GO" id="GO:0046872">
    <property type="term" value="F:metal ion binding"/>
    <property type="evidence" value="ECO:0007669"/>
    <property type="project" value="UniProtKB-KW"/>
</dbReference>
<dbReference type="SUPFAM" id="SSF56059">
    <property type="entry name" value="Glutathione synthetase ATP-binding domain-like"/>
    <property type="match status" value="1"/>
</dbReference>
<comment type="cofactor">
    <cofactor evidence="16">
        <name>Mg(2+)</name>
        <dbReference type="ChEBI" id="CHEBI:18420"/>
    </cofactor>
    <cofactor evidence="16">
        <name>Mn(2+)</name>
        <dbReference type="ChEBI" id="CHEBI:29035"/>
    </cofactor>
    <text evidence="16">Binds 2 magnesium or manganese ions per subunit.</text>
</comment>
<keyword evidence="8 17" id="KW-0067">ATP-binding</keyword>
<dbReference type="GO" id="GO:0005524">
    <property type="term" value="F:ATP binding"/>
    <property type="evidence" value="ECO:0007669"/>
    <property type="project" value="UniProtKB-UniRule"/>
</dbReference>
<dbReference type="GO" id="GO:0008360">
    <property type="term" value="P:regulation of cell shape"/>
    <property type="evidence" value="ECO:0007669"/>
    <property type="project" value="UniProtKB-KW"/>
</dbReference>
<keyword evidence="11 14" id="KW-0573">Peptidoglycan synthesis</keyword>
<dbReference type="EC" id="6.3.2.4" evidence="14"/>
<reference evidence="19 20" key="1">
    <citation type="journal article" date="2015" name="Sci. Rep.">
        <title>The expression and crystallization of Cry65Aa require two C-termini, revealing a novel evolutionary strategy of Bacillus thuringiensis Cry proteins.</title>
        <authorList>
            <person name="Peng D.H."/>
            <person name="Pang C.Y."/>
            <person name="Wu H."/>
            <person name="Huang Q."/>
            <person name="Zheng J.S."/>
            <person name="Sun M."/>
        </authorList>
    </citation>
    <scope>NUCLEOTIDE SEQUENCE [LARGE SCALE GENOMIC DNA]</scope>
    <source>
        <strain evidence="19 20">Sbt003</strain>
    </source>
</reference>
<evidence type="ECO:0000256" key="13">
    <source>
        <dbReference type="ARBA" id="ARBA00023316"/>
    </source>
</evidence>
<dbReference type="SUPFAM" id="SSF52440">
    <property type="entry name" value="PreATP-grasp domain"/>
    <property type="match status" value="1"/>
</dbReference>
<comment type="catalytic activity">
    <reaction evidence="14">
        <text>2 D-alanine + ATP = D-alanyl-D-alanine + ADP + phosphate + H(+)</text>
        <dbReference type="Rhea" id="RHEA:11224"/>
        <dbReference type="ChEBI" id="CHEBI:15378"/>
        <dbReference type="ChEBI" id="CHEBI:30616"/>
        <dbReference type="ChEBI" id="CHEBI:43474"/>
        <dbReference type="ChEBI" id="CHEBI:57416"/>
        <dbReference type="ChEBI" id="CHEBI:57822"/>
        <dbReference type="ChEBI" id="CHEBI:456216"/>
        <dbReference type="EC" id="6.3.2.4"/>
    </reaction>
</comment>
<dbReference type="Gene3D" id="3.30.1490.20">
    <property type="entry name" value="ATP-grasp fold, A domain"/>
    <property type="match status" value="1"/>
</dbReference>
<dbReference type="NCBIfam" id="TIGR01205">
    <property type="entry name" value="D_ala_D_alaTIGR"/>
    <property type="match status" value="1"/>
</dbReference>
<dbReference type="FunFam" id="3.40.50.20:FF:000031">
    <property type="entry name" value="D-alanine--D-alanine ligase"/>
    <property type="match status" value="1"/>
</dbReference>
<dbReference type="Gene3D" id="3.40.50.20">
    <property type="match status" value="1"/>
</dbReference>
<evidence type="ECO:0000256" key="3">
    <source>
        <dbReference type="ARBA" id="ARBA00010871"/>
    </source>
</evidence>
<comment type="subcellular location">
    <subcellularLocation>
        <location evidence="2 14">Cytoplasm</location>
    </subcellularLocation>
</comment>
<accession>A0A9X0JY53</accession>
<dbReference type="AlphaFoldDB" id="A0A9X0JY53"/>
<organism evidence="19 20">
    <name type="scientific">Bacillus thuringiensis Sbt003</name>
    <dbReference type="NCBI Taxonomy" id="1235825"/>
    <lineage>
        <taxon>Bacteria</taxon>
        <taxon>Bacillati</taxon>
        <taxon>Bacillota</taxon>
        <taxon>Bacilli</taxon>
        <taxon>Bacillales</taxon>
        <taxon>Bacillaceae</taxon>
        <taxon>Bacillus</taxon>
        <taxon>Bacillus cereus group</taxon>
    </lineage>
</organism>
<evidence type="ECO:0000256" key="10">
    <source>
        <dbReference type="ARBA" id="ARBA00022960"/>
    </source>
</evidence>
<comment type="pathway">
    <text evidence="14">Cell wall biogenesis; peptidoglycan biosynthesis.</text>
</comment>
<evidence type="ECO:0000256" key="9">
    <source>
        <dbReference type="ARBA" id="ARBA00022842"/>
    </source>
</evidence>
<evidence type="ECO:0000313" key="19">
    <source>
        <dbReference type="EMBL" id="KIU73696.1"/>
    </source>
</evidence>
<evidence type="ECO:0000256" key="6">
    <source>
        <dbReference type="ARBA" id="ARBA00022723"/>
    </source>
</evidence>
<dbReference type="InterPro" id="IPR011095">
    <property type="entry name" value="Dala_Dala_lig_C"/>
</dbReference>
<keyword evidence="13 14" id="KW-0961">Cell wall biogenesis/degradation</keyword>
<evidence type="ECO:0000256" key="8">
    <source>
        <dbReference type="ARBA" id="ARBA00022840"/>
    </source>
</evidence>
<proteinExistence type="inferred from homology"/>
<feature type="active site" evidence="15">
    <location>
        <position position="278"/>
    </location>
</feature>
<dbReference type="InterPro" id="IPR005905">
    <property type="entry name" value="D_ala_D_ala"/>
</dbReference>
<comment type="similarity">
    <text evidence="3 14">Belongs to the D-alanine--D-alanine ligase family.</text>
</comment>
<evidence type="ECO:0000256" key="17">
    <source>
        <dbReference type="PROSITE-ProRule" id="PRU00409"/>
    </source>
</evidence>
<evidence type="ECO:0000256" key="14">
    <source>
        <dbReference type="HAMAP-Rule" id="MF_00047"/>
    </source>
</evidence>
<dbReference type="PROSITE" id="PS50975">
    <property type="entry name" value="ATP_GRASP"/>
    <property type="match status" value="1"/>
</dbReference>
<feature type="binding site" evidence="16">
    <location>
        <position position="267"/>
    </location>
    <ligand>
        <name>Mg(2+)</name>
        <dbReference type="ChEBI" id="CHEBI:18420"/>
        <label>1</label>
    </ligand>
</feature>
<dbReference type="HAMAP" id="MF_00047">
    <property type="entry name" value="Dala_Dala_lig"/>
    <property type="match status" value="1"/>
</dbReference>
<dbReference type="PANTHER" id="PTHR23132">
    <property type="entry name" value="D-ALANINE--D-ALANINE LIGASE"/>
    <property type="match status" value="1"/>
</dbReference>
<feature type="binding site" evidence="16">
    <location>
        <position position="255"/>
    </location>
    <ligand>
        <name>Mg(2+)</name>
        <dbReference type="ChEBI" id="CHEBI:18420"/>
        <label>1</label>
    </ligand>
</feature>
<dbReference type="GO" id="GO:0005737">
    <property type="term" value="C:cytoplasm"/>
    <property type="evidence" value="ECO:0007669"/>
    <property type="project" value="UniProtKB-SubCell"/>
</dbReference>
<dbReference type="PIRSF" id="PIRSF039102">
    <property type="entry name" value="Ddl/VanB"/>
    <property type="match status" value="1"/>
</dbReference>
<evidence type="ECO:0000256" key="12">
    <source>
        <dbReference type="ARBA" id="ARBA00023211"/>
    </source>
</evidence>
<dbReference type="Pfam" id="PF01820">
    <property type="entry name" value="Dala_Dala_lig_N"/>
    <property type="match status" value="2"/>
</dbReference>
<evidence type="ECO:0000313" key="20">
    <source>
        <dbReference type="Proteomes" id="UP000032407"/>
    </source>
</evidence>
<dbReference type="Pfam" id="PF07478">
    <property type="entry name" value="Dala_Dala_lig_C"/>
    <property type="match status" value="1"/>
</dbReference>
<feature type="active site" evidence="15">
    <location>
        <position position="20"/>
    </location>
</feature>
<evidence type="ECO:0000256" key="7">
    <source>
        <dbReference type="ARBA" id="ARBA00022741"/>
    </source>
</evidence>
<dbReference type="EMBL" id="AMYJ01000022">
    <property type="protein sequence ID" value="KIU73696.1"/>
    <property type="molecule type" value="Genomic_DNA"/>
</dbReference>
<dbReference type="InterPro" id="IPR011127">
    <property type="entry name" value="Dala_Dala_lig_N"/>
</dbReference>
<keyword evidence="10 14" id="KW-0133">Cell shape</keyword>
<dbReference type="NCBIfam" id="NF002378">
    <property type="entry name" value="PRK01372.1"/>
    <property type="match status" value="1"/>
</dbReference>
<dbReference type="Proteomes" id="UP000032407">
    <property type="component" value="Unassembled WGS sequence"/>
</dbReference>
<evidence type="ECO:0000256" key="11">
    <source>
        <dbReference type="ARBA" id="ARBA00022984"/>
    </source>
</evidence>
<evidence type="ECO:0000256" key="4">
    <source>
        <dbReference type="ARBA" id="ARBA00022490"/>
    </source>
</evidence>
<comment type="cofactor">
    <cofactor evidence="1">
        <name>Mn(2+)</name>
        <dbReference type="ChEBI" id="CHEBI:29035"/>
    </cofactor>
</comment>
<dbReference type="GO" id="GO:0071555">
    <property type="term" value="P:cell wall organization"/>
    <property type="evidence" value="ECO:0007669"/>
    <property type="project" value="UniProtKB-KW"/>
</dbReference>
<dbReference type="InterPro" id="IPR011761">
    <property type="entry name" value="ATP-grasp"/>
</dbReference>
<keyword evidence="12 16" id="KW-0464">Manganese</keyword>
<dbReference type="PROSITE" id="PS00844">
    <property type="entry name" value="DALA_DALA_LIGASE_2"/>
    <property type="match status" value="1"/>
</dbReference>
<evidence type="ECO:0000256" key="1">
    <source>
        <dbReference type="ARBA" id="ARBA00001936"/>
    </source>
</evidence>
<dbReference type="GO" id="GO:0008716">
    <property type="term" value="F:D-alanine-D-alanine ligase activity"/>
    <property type="evidence" value="ECO:0007669"/>
    <property type="project" value="UniProtKB-UniRule"/>
</dbReference>
<keyword evidence="5 14" id="KW-0436">Ligase</keyword>
<dbReference type="InterPro" id="IPR000291">
    <property type="entry name" value="D-Ala_lig_Van_CS"/>
</dbReference>
<evidence type="ECO:0000256" key="2">
    <source>
        <dbReference type="ARBA" id="ARBA00004496"/>
    </source>
</evidence>
<comment type="caution">
    <text evidence="19">The sequence shown here is derived from an EMBL/GenBank/DDBJ whole genome shotgun (WGS) entry which is preliminary data.</text>
</comment>
<feature type="binding site" evidence="16">
    <location>
        <position position="267"/>
    </location>
    <ligand>
        <name>Mg(2+)</name>
        <dbReference type="ChEBI" id="CHEBI:18420"/>
        <label>2</label>
    </ligand>
</feature>
<dbReference type="InterPro" id="IPR016185">
    <property type="entry name" value="PreATP-grasp_dom_sf"/>
</dbReference>
<feature type="binding site" evidence="16">
    <location>
        <position position="269"/>
    </location>
    <ligand>
        <name>Mg(2+)</name>
        <dbReference type="ChEBI" id="CHEBI:18420"/>
        <label>2</label>
    </ligand>
</feature>
<sequence>MKFGVEKMKIGVIMGGISSEKQVSIMTGNEMIAHLDKNKYEIVPITLNEKIDLVEKAKDIDFALLALHGKYGEDGTVQGTLESLGIPYSGSNMLSSSICMDKNISKKILRYEGVETPDWIELTKMEDLNLDELDKLGFPLVVKPNSGGSSVGVKIVYNKNELISMLETVFEWDSEVVIEKYIKGDEITCSILDGKQLPIVSIRHAAEFFDYNAKYDDTSTVEEVIELPAEIKERVNKASLACYKALKCSVYARVDMMVKDGIPYVMEINTLPGMTQSSLLPKSAEAAGISYSKLLDMIIETSLKVRGCCKTHKYPKMNA</sequence>
<protein>
    <recommendedName>
        <fullName evidence="14">D-alanine--D-alanine ligase</fullName>
        <ecNumber evidence="14">6.3.2.4</ecNumber>
    </recommendedName>
    <alternativeName>
        <fullName evidence="14">D-Ala-D-Ala ligase</fullName>
    </alternativeName>
    <alternativeName>
        <fullName evidence="14">D-alanylalanine synthetase</fullName>
    </alternativeName>
</protein>
<evidence type="ECO:0000259" key="18">
    <source>
        <dbReference type="PROSITE" id="PS50975"/>
    </source>
</evidence>
<dbReference type="PROSITE" id="PS00843">
    <property type="entry name" value="DALA_DALA_LIGASE_1"/>
    <property type="match status" value="1"/>
</dbReference>
<feature type="domain" description="ATP-grasp" evidence="18">
    <location>
        <begin position="106"/>
        <end position="300"/>
    </location>
</feature>
<evidence type="ECO:0000256" key="16">
    <source>
        <dbReference type="PIRSR" id="PIRSR039102-3"/>
    </source>
</evidence>
<name>A0A9X0JY53_BACTU</name>